<evidence type="ECO:0000256" key="1">
    <source>
        <dbReference type="SAM" id="MobiDB-lite"/>
    </source>
</evidence>
<protein>
    <submittedName>
        <fullName evidence="2">Acyl-CoA dehydrogenase</fullName>
    </submittedName>
</protein>
<gene>
    <name evidence="2" type="ORF">AVDCRST_MAG30-408</name>
</gene>
<sequence length="62" mass="6751">WRGGRSSASASPSRPRCSCATRRPRSPTRSARAAWATPRAARSGRCPPAWTAARSWTARSRP</sequence>
<reference evidence="2" key="1">
    <citation type="submission" date="2020-02" db="EMBL/GenBank/DDBJ databases">
        <authorList>
            <person name="Meier V. D."/>
        </authorList>
    </citation>
    <scope>NUCLEOTIDE SEQUENCE</scope>
    <source>
        <strain evidence="2">AVDCRST_MAG30</strain>
    </source>
</reference>
<name>A0A6J4RN96_9ACTN</name>
<feature type="compositionally biased region" description="Low complexity" evidence="1">
    <location>
        <begin position="1"/>
        <end position="43"/>
    </location>
</feature>
<dbReference type="EMBL" id="CADCVS010000070">
    <property type="protein sequence ID" value="CAA9475247.1"/>
    <property type="molecule type" value="Genomic_DNA"/>
</dbReference>
<dbReference type="AlphaFoldDB" id="A0A6J4RN96"/>
<feature type="region of interest" description="Disordered" evidence="1">
    <location>
        <begin position="1"/>
        <end position="62"/>
    </location>
</feature>
<organism evidence="2">
    <name type="scientific">uncultured Solirubrobacteraceae bacterium</name>
    <dbReference type="NCBI Taxonomy" id="1162706"/>
    <lineage>
        <taxon>Bacteria</taxon>
        <taxon>Bacillati</taxon>
        <taxon>Actinomycetota</taxon>
        <taxon>Thermoleophilia</taxon>
        <taxon>Solirubrobacterales</taxon>
        <taxon>Solirubrobacteraceae</taxon>
        <taxon>environmental samples</taxon>
    </lineage>
</organism>
<feature type="non-terminal residue" evidence="2">
    <location>
        <position position="1"/>
    </location>
</feature>
<feature type="non-terminal residue" evidence="2">
    <location>
        <position position="62"/>
    </location>
</feature>
<proteinExistence type="predicted"/>
<accession>A0A6J4RN96</accession>
<evidence type="ECO:0000313" key="2">
    <source>
        <dbReference type="EMBL" id="CAA9475247.1"/>
    </source>
</evidence>